<dbReference type="EMBL" id="CP002530">
    <property type="protein sequence ID" value="ADY37255.1"/>
    <property type="molecule type" value="Genomic_DNA"/>
</dbReference>
<comment type="function">
    <text evidence="7">Activation of anaerobic ribonucleoside-triphosphate reductase under anaerobic conditions by generation of an organic free radical, using S-adenosylmethionine and reduced flavodoxin as cosubstrates to produce 5'-deoxy-adenosine.</text>
</comment>
<dbReference type="KEGG" id="bsa:Bacsa_2722"/>
<comment type="cofactor">
    <cofactor evidence="1">
        <name>[4Fe-4S] cluster</name>
        <dbReference type="ChEBI" id="CHEBI:49883"/>
    </cofactor>
</comment>
<dbReference type="PANTHER" id="PTHR30352:SF2">
    <property type="entry name" value="ANAEROBIC RIBONUCLEOSIDE-TRIPHOSPHATE REDUCTASE-ACTIVATING PROTEIN"/>
    <property type="match status" value="1"/>
</dbReference>
<dbReference type="PIRSF" id="PIRSF000368">
    <property type="entry name" value="NrdG"/>
    <property type="match status" value="1"/>
</dbReference>
<evidence type="ECO:0000256" key="2">
    <source>
        <dbReference type="ARBA" id="ARBA00022485"/>
    </source>
</evidence>
<dbReference type="PROSITE" id="PS51918">
    <property type="entry name" value="RADICAL_SAM"/>
    <property type="match status" value="1"/>
</dbReference>
<dbReference type="NCBIfam" id="TIGR02491">
    <property type="entry name" value="NrdG"/>
    <property type="match status" value="1"/>
</dbReference>
<evidence type="ECO:0000313" key="10">
    <source>
        <dbReference type="Proteomes" id="UP000007486"/>
    </source>
</evidence>
<feature type="domain" description="Radical SAM core" evidence="8">
    <location>
        <begin position="13"/>
        <end position="158"/>
    </location>
</feature>
<dbReference type="GO" id="GO:0043365">
    <property type="term" value="F:[formate-C-acetyltransferase]-activating enzyme activity"/>
    <property type="evidence" value="ECO:0007669"/>
    <property type="project" value="InterPro"/>
</dbReference>
<keyword evidence="10" id="KW-1185">Reference proteome</keyword>
<dbReference type="OrthoDB" id="9782387at2"/>
<evidence type="ECO:0000259" key="8">
    <source>
        <dbReference type="PROSITE" id="PS51918"/>
    </source>
</evidence>
<evidence type="ECO:0000313" key="9">
    <source>
        <dbReference type="EMBL" id="ADY37255.1"/>
    </source>
</evidence>
<keyword evidence="2" id="KW-0004">4Fe-4S</keyword>
<comment type="similarity">
    <text evidence="7">Belongs to the organic radical-activating enzymes family.</text>
</comment>
<dbReference type="InterPro" id="IPR058240">
    <property type="entry name" value="rSAM_sf"/>
</dbReference>
<dbReference type="HOGENOM" id="CLU_089926_0_0_10"/>
<keyword evidence="6" id="KW-0411">Iron-sulfur</keyword>
<dbReference type="SUPFAM" id="SSF102114">
    <property type="entry name" value="Radical SAM enzymes"/>
    <property type="match status" value="1"/>
</dbReference>
<dbReference type="GO" id="GO:0004748">
    <property type="term" value="F:ribonucleoside-diphosphate reductase activity, thioredoxin disulfide as acceptor"/>
    <property type="evidence" value="ECO:0007669"/>
    <property type="project" value="TreeGrafter"/>
</dbReference>
<evidence type="ECO:0000256" key="7">
    <source>
        <dbReference type="PIRNR" id="PIRNR000368"/>
    </source>
</evidence>
<organism evidence="9 10">
    <name type="scientific">Phocaeicola salanitronis (strain DSM 18170 / JCM 13657 / CCUG 60908 / BL78)</name>
    <name type="common">Bacteroides salanitronis</name>
    <dbReference type="NCBI Taxonomy" id="667015"/>
    <lineage>
        <taxon>Bacteria</taxon>
        <taxon>Pseudomonadati</taxon>
        <taxon>Bacteroidota</taxon>
        <taxon>Bacteroidia</taxon>
        <taxon>Bacteroidales</taxon>
        <taxon>Bacteroidaceae</taxon>
        <taxon>Phocaeicola</taxon>
    </lineage>
</organism>
<dbReference type="PANTHER" id="PTHR30352">
    <property type="entry name" value="PYRUVATE FORMATE-LYASE-ACTIVATING ENZYME"/>
    <property type="match status" value="1"/>
</dbReference>
<dbReference type="SFLD" id="SFLDF00299">
    <property type="entry name" value="anaerobic_ribonucleoside-triph"/>
    <property type="match status" value="1"/>
</dbReference>
<dbReference type="CDD" id="cd01335">
    <property type="entry name" value="Radical_SAM"/>
    <property type="match status" value="1"/>
</dbReference>
<dbReference type="EC" id="1.97.1.-" evidence="7"/>
<dbReference type="Gene3D" id="3.20.20.70">
    <property type="entry name" value="Aldolase class I"/>
    <property type="match status" value="1"/>
</dbReference>
<dbReference type="SFLD" id="SFLDG01063">
    <property type="entry name" value="activating_enzymes__group_1"/>
    <property type="match status" value="1"/>
</dbReference>
<dbReference type="InterPro" id="IPR034457">
    <property type="entry name" value="Organic_radical-activating"/>
</dbReference>
<dbReference type="Pfam" id="PF13353">
    <property type="entry name" value="Fer4_12"/>
    <property type="match status" value="1"/>
</dbReference>
<dbReference type="STRING" id="667015.Bacsa_2722"/>
<dbReference type="RefSeq" id="WP_013618628.1">
    <property type="nucleotide sequence ID" value="NC_015164.1"/>
</dbReference>
<dbReference type="GO" id="GO:0051539">
    <property type="term" value="F:4 iron, 4 sulfur cluster binding"/>
    <property type="evidence" value="ECO:0007669"/>
    <property type="project" value="UniProtKB-KW"/>
</dbReference>
<evidence type="ECO:0000256" key="4">
    <source>
        <dbReference type="ARBA" id="ARBA00022723"/>
    </source>
</evidence>
<dbReference type="SFLD" id="SFLDS00029">
    <property type="entry name" value="Radical_SAM"/>
    <property type="match status" value="1"/>
</dbReference>
<dbReference type="Proteomes" id="UP000007486">
    <property type="component" value="Chromosome"/>
</dbReference>
<dbReference type="GO" id="GO:0046872">
    <property type="term" value="F:metal ion binding"/>
    <property type="evidence" value="ECO:0007669"/>
    <property type="project" value="UniProtKB-KW"/>
</dbReference>
<gene>
    <name evidence="9" type="ordered locus">Bacsa_2722</name>
</gene>
<keyword evidence="4" id="KW-0479">Metal-binding</keyword>
<dbReference type="AlphaFoldDB" id="F0R0B1"/>
<keyword evidence="7" id="KW-0560">Oxidoreductase</keyword>
<evidence type="ECO:0000256" key="1">
    <source>
        <dbReference type="ARBA" id="ARBA00001966"/>
    </source>
</evidence>
<name>F0R0B1_PHOSB</name>
<dbReference type="SFLD" id="SFLDG01066">
    <property type="entry name" value="organic_radical-activating_enz"/>
    <property type="match status" value="1"/>
</dbReference>
<sequence length="158" mass="17893">MLHYLYTYPETIVDGEGIRFSIYLAGCSHRCKGCHNPESWNPLAGSPLTDKVIDGMISQIKANPLLDGITFSGGDPFYHSEAFLPVIRKFREQTGLNIWCYTGYTYEELVADPLRRPILGYIDVLVDGRFEQSLYSPRLEFRGSSNQRILKLKSGVPI</sequence>
<protein>
    <recommendedName>
        <fullName evidence="7">Anaerobic ribonucleoside-triphosphate reductase-activating protein</fullName>
        <ecNumber evidence="7">1.97.1.-</ecNumber>
    </recommendedName>
</protein>
<keyword evidence="3" id="KW-0949">S-adenosyl-L-methionine</keyword>
<dbReference type="InterPro" id="IPR013785">
    <property type="entry name" value="Aldolase_TIM"/>
</dbReference>
<reference evidence="9 10" key="1">
    <citation type="journal article" date="2011" name="Stand. Genomic Sci.">
        <title>Complete genome sequence of Bacteroides salanitronis type strain (BL78).</title>
        <authorList>
            <person name="Gronow S."/>
            <person name="Held B."/>
            <person name="Lucas S."/>
            <person name="Lapidus A."/>
            <person name="Del Rio T.G."/>
            <person name="Nolan M."/>
            <person name="Tice H."/>
            <person name="Deshpande S."/>
            <person name="Cheng J.F."/>
            <person name="Pitluck S."/>
            <person name="Liolios K."/>
            <person name="Pagani I."/>
            <person name="Ivanova N."/>
            <person name="Mavromatis K."/>
            <person name="Pati A."/>
            <person name="Tapia R."/>
            <person name="Han C."/>
            <person name="Goodwin L."/>
            <person name="Chen A."/>
            <person name="Palaniappan K."/>
            <person name="Land M."/>
            <person name="Hauser L."/>
            <person name="Chang Y.J."/>
            <person name="Jeffries C.D."/>
            <person name="Brambilla E.M."/>
            <person name="Rohde M."/>
            <person name="Goker M."/>
            <person name="Detter J.C."/>
            <person name="Woyke T."/>
            <person name="Bristow J."/>
            <person name="Markowitz V."/>
            <person name="Hugenholtz P."/>
            <person name="Kyrpides N.C."/>
            <person name="Klenk H.P."/>
            <person name="Eisen J.A."/>
        </authorList>
    </citation>
    <scope>NUCLEOTIDE SEQUENCE [LARGE SCALE GENOMIC DNA]</scope>
    <source>
        <strain evidence="9 10">DSM 18170</strain>
    </source>
</reference>
<proteinExistence type="inferred from homology"/>
<dbReference type="InterPro" id="IPR007197">
    <property type="entry name" value="rSAM"/>
</dbReference>
<dbReference type="eggNOG" id="COG0602">
    <property type="taxonomic scope" value="Bacteria"/>
</dbReference>
<accession>F0R0B1</accession>
<evidence type="ECO:0000256" key="6">
    <source>
        <dbReference type="ARBA" id="ARBA00023014"/>
    </source>
</evidence>
<dbReference type="InterPro" id="IPR012837">
    <property type="entry name" value="NrdG"/>
</dbReference>
<keyword evidence="5" id="KW-0408">Iron</keyword>
<evidence type="ECO:0000256" key="3">
    <source>
        <dbReference type="ARBA" id="ARBA00022691"/>
    </source>
</evidence>
<evidence type="ECO:0000256" key="5">
    <source>
        <dbReference type="ARBA" id="ARBA00023004"/>
    </source>
</evidence>